<dbReference type="AlphaFoldDB" id="A0A1D1VSQ7"/>
<comment type="catalytic activity">
    <reaction evidence="9">
        <text>1,2-didecanoylglycerol + H2O = decanoylglycerol + decanoate + H(+)</text>
        <dbReference type="Rhea" id="RHEA:48596"/>
        <dbReference type="ChEBI" id="CHEBI:11152"/>
        <dbReference type="ChEBI" id="CHEBI:15377"/>
        <dbReference type="ChEBI" id="CHEBI:15378"/>
        <dbReference type="ChEBI" id="CHEBI:27689"/>
        <dbReference type="ChEBI" id="CHEBI:90605"/>
    </reaction>
</comment>
<proteinExistence type="inferred from homology"/>
<evidence type="ECO:0000259" key="12">
    <source>
        <dbReference type="Pfam" id="PF00561"/>
    </source>
</evidence>
<dbReference type="PANTHER" id="PTHR46118">
    <property type="entry name" value="PROTEIN ABHD11"/>
    <property type="match status" value="1"/>
</dbReference>
<dbReference type="Proteomes" id="UP000186922">
    <property type="component" value="Unassembled WGS sequence"/>
</dbReference>
<dbReference type="Gene3D" id="3.40.50.1820">
    <property type="entry name" value="alpha/beta hydrolase"/>
    <property type="match status" value="1"/>
</dbReference>
<comment type="catalytic activity">
    <reaction evidence="10">
        <text>1-octadecanoyl-2-(9Z-octadecenoyl)-sn-glycerol + H2O = 2-(9Z-octadecenoyl)-glycerol + octadecanoate + H(+)</text>
        <dbReference type="Rhea" id="RHEA:77103"/>
        <dbReference type="ChEBI" id="CHEBI:15377"/>
        <dbReference type="ChEBI" id="CHEBI:15378"/>
        <dbReference type="ChEBI" id="CHEBI:25629"/>
        <dbReference type="ChEBI" id="CHEBI:73990"/>
        <dbReference type="ChEBI" id="CHEBI:75468"/>
    </reaction>
</comment>
<dbReference type="PRINTS" id="PR00412">
    <property type="entry name" value="EPOXHYDRLASE"/>
</dbReference>
<dbReference type="EC" id="3.1.1.116" evidence="3"/>
<evidence type="ECO:0000256" key="4">
    <source>
        <dbReference type="ARBA" id="ARBA00042703"/>
    </source>
</evidence>
<comment type="catalytic activity">
    <reaction evidence="5">
        <text>a 1,2-diacyl-sn-glycerol + H2O = a 2-acylglycerol + a fatty acid + H(+)</text>
        <dbReference type="Rhea" id="RHEA:33275"/>
        <dbReference type="ChEBI" id="CHEBI:15377"/>
        <dbReference type="ChEBI" id="CHEBI:15378"/>
        <dbReference type="ChEBI" id="CHEBI:17389"/>
        <dbReference type="ChEBI" id="CHEBI:17815"/>
        <dbReference type="ChEBI" id="CHEBI:28868"/>
        <dbReference type="EC" id="3.1.1.116"/>
    </reaction>
</comment>
<comment type="catalytic activity">
    <reaction evidence="8">
        <text>1-octadecanoyl-2-(4Z,7Z,10Z,13Z,16Z,19Z-docosahexaenoyl)-sn-glycerol + H2O = 2-(4Z,7Z,10Z,13Z,16Z,19Z-docosahexaenoyl)-glycerol + octadecanoate + H(+)</text>
        <dbReference type="Rhea" id="RHEA:77107"/>
        <dbReference type="ChEBI" id="CHEBI:15377"/>
        <dbReference type="ChEBI" id="CHEBI:15378"/>
        <dbReference type="ChEBI" id="CHEBI:25629"/>
        <dbReference type="ChEBI" id="CHEBI:77129"/>
        <dbReference type="ChEBI" id="CHEBI:186738"/>
    </reaction>
</comment>
<evidence type="ECO:0000256" key="2">
    <source>
        <dbReference type="ARBA" id="ARBA00022801"/>
    </source>
</evidence>
<accession>A0A1D1VSQ7</accession>
<protein>
    <recommendedName>
        <fullName evidence="7">sn-1-specific diacylglycerol lipase ABHD11</fullName>
        <ecNumber evidence="3">3.1.1.116</ecNumber>
    </recommendedName>
    <alternativeName>
        <fullName evidence="4">Alpha/beta hydrolase domain-containing protein 11</fullName>
    </alternativeName>
</protein>
<dbReference type="InterPro" id="IPR000639">
    <property type="entry name" value="Epox_hydrolase-like"/>
</dbReference>
<sequence length="378" mass="41931">MRGLERISFFQCSSCNYSTFSIPTRGSISHSVVTGVRHFRILSRNKSVIPKLFCGLGYFIGGGIADRRSLLEDYLPVWNAAATTRKNSDAVVKATTGHVARLASTSWKPEGSHTSTSEGKRCPVYLMHGLLGFKEEFEQYGQAIADGTGHLVTALDATNHGGSSHTDEISYPSMADDLASYMGEQDVKEAIVVAHSMGAGAAMYLALHQPERVRALFLIDSVIADVPRRAQIGVFMRFMAAMTLPKEGYLEDVHKNLTDLLVQNEIDKFVITQSILPNIIMQDGEARWRVNIDVLAQNIKNLTDVARMPDNTGLTFEKPTYVLIGECSDYVSREKEKLIYKNFPNAKTQRVGNAGHWVHIDQPEIFVEAVIKFVRSLS</sequence>
<keyword evidence="2" id="KW-0378">Hydrolase</keyword>
<evidence type="ECO:0000256" key="5">
    <source>
        <dbReference type="ARBA" id="ARBA00043667"/>
    </source>
</evidence>
<dbReference type="EMBL" id="BDGG01000009">
    <property type="protein sequence ID" value="GAV03203.1"/>
    <property type="molecule type" value="Genomic_DNA"/>
</dbReference>
<evidence type="ECO:0000313" key="14">
    <source>
        <dbReference type="Proteomes" id="UP000186922"/>
    </source>
</evidence>
<dbReference type="GO" id="GO:0016787">
    <property type="term" value="F:hydrolase activity"/>
    <property type="evidence" value="ECO:0007669"/>
    <property type="project" value="UniProtKB-KW"/>
</dbReference>
<name>A0A1D1VSQ7_RAMVA</name>
<evidence type="ECO:0000256" key="3">
    <source>
        <dbReference type="ARBA" id="ARBA00026104"/>
    </source>
</evidence>
<evidence type="ECO:0000256" key="10">
    <source>
        <dbReference type="ARBA" id="ARBA00048513"/>
    </source>
</evidence>
<evidence type="ECO:0000313" key="13">
    <source>
        <dbReference type="EMBL" id="GAV03203.1"/>
    </source>
</evidence>
<evidence type="ECO:0000256" key="8">
    <source>
        <dbReference type="ARBA" id="ARBA00048283"/>
    </source>
</evidence>
<dbReference type="STRING" id="947166.A0A1D1VSQ7"/>
<dbReference type="InterPro" id="IPR029058">
    <property type="entry name" value="AB_hydrolase_fold"/>
</dbReference>
<dbReference type="InterPro" id="IPR000073">
    <property type="entry name" value="AB_hydrolase_1"/>
</dbReference>
<evidence type="ECO:0000256" key="1">
    <source>
        <dbReference type="ARBA" id="ARBA00008645"/>
    </source>
</evidence>
<keyword evidence="14" id="KW-1185">Reference proteome</keyword>
<dbReference type="PANTHER" id="PTHR46118:SF4">
    <property type="entry name" value="PROTEIN ABHD11"/>
    <property type="match status" value="1"/>
</dbReference>
<evidence type="ECO:0000256" key="6">
    <source>
        <dbReference type="ARBA" id="ARBA00043742"/>
    </source>
</evidence>
<dbReference type="Pfam" id="PF00561">
    <property type="entry name" value="Abhydrolase_1"/>
    <property type="match status" value="1"/>
</dbReference>
<dbReference type="SUPFAM" id="SSF53474">
    <property type="entry name" value="alpha/beta-Hydrolases"/>
    <property type="match status" value="1"/>
</dbReference>
<comment type="caution">
    <text evidence="13">The sequence shown here is derived from an EMBL/GenBank/DDBJ whole genome shotgun (WGS) entry which is preliminary data.</text>
</comment>
<feature type="domain" description="AB hydrolase-1" evidence="12">
    <location>
        <begin position="123"/>
        <end position="363"/>
    </location>
</feature>
<dbReference type="OrthoDB" id="8119704at2759"/>
<comment type="similarity">
    <text evidence="1">Belongs to the AB hydrolase superfamily.</text>
</comment>
<evidence type="ECO:0000256" key="9">
    <source>
        <dbReference type="ARBA" id="ARBA00048504"/>
    </source>
</evidence>
<comment type="catalytic activity">
    <reaction evidence="6">
        <text>a 1,3-diacyl-sn-glycerol + H2O = a 1-acyl-sn-glycerol + a fatty acid + H(+)</text>
        <dbReference type="Rhea" id="RHEA:38503"/>
        <dbReference type="ChEBI" id="CHEBI:15377"/>
        <dbReference type="ChEBI" id="CHEBI:15378"/>
        <dbReference type="ChEBI" id="CHEBI:28868"/>
        <dbReference type="ChEBI" id="CHEBI:64683"/>
        <dbReference type="ChEBI" id="CHEBI:77272"/>
    </reaction>
</comment>
<comment type="catalytic activity">
    <reaction evidence="11">
        <text>1-octadecanoyl-2-(5Z,8Z,11Z,14Z-eicosatetraenoyl)-sn-glycerol + H2O = 2-(5Z,8Z,11Z,14Z-eicosatetraenoyl)-glycerol + octadecanoate + H(+)</text>
        <dbReference type="Rhea" id="RHEA:38507"/>
        <dbReference type="ChEBI" id="CHEBI:15377"/>
        <dbReference type="ChEBI" id="CHEBI:15378"/>
        <dbReference type="ChEBI" id="CHEBI:25629"/>
        <dbReference type="ChEBI" id="CHEBI:52392"/>
        <dbReference type="ChEBI" id="CHEBI:75728"/>
    </reaction>
</comment>
<evidence type="ECO:0000256" key="11">
    <source>
        <dbReference type="ARBA" id="ARBA00048919"/>
    </source>
</evidence>
<evidence type="ECO:0000256" key="7">
    <source>
        <dbReference type="ARBA" id="ARBA00044064"/>
    </source>
</evidence>
<organism evidence="13 14">
    <name type="scientific">Ramazzottius varieornatus</name>
    <name type="common">Water bear</name>
    <name type="synonym">Tardigrade</name>
    <dbReference type="NCBI Taxonomy" id="947166"/>
    <lineage>
        <taxon>Eukaryota</taxon>
        <taxon>Metazoa</taxon>
        <taxon>Ecdysozoa</taxon>
        <taxon>Tardigrada</taxon>
        <taxon>Eutardigrada</taxon>
        <taxon>Parachela</taxon>
        <taxon>Hypsibioidea</taxon>
        <taxon>Ramazzottiidae</taxon>
        <taxon>Ramazzottius</taxon>
    </lineage>
</organism>
<gene>
    <name evidence="13" type="primary">RvY_13662-1</name>
    <name evidence="13" type="synonym">RvY_13662.1</name>
    <name evidence="13" type="ORF">RvY_13662</name>
</gene>
<reference evidence="13 14" key="1">
    <citation type="journal article" date="2016" name="Nat. Commun.">
        <title>Extremotolerant tardigrade genome and improved radiotolerance of human cultured cells by tardigrade-unique protein.</title>
        <authorList>
            <person name="Hashimoto T."/>
            <person name="Horikawa D.D."/>
            <person name="Saito Y."/>
            <person name="Kuwahara H."/>
            <person name="Kozuka-Hata H."/>
            <person name="Shin-I T."/>
            <person name="Minakuchi Y."/>
            <person name="Ohishi K."/>
            <person name="Motoyama A."/>
            <person name="Aizu T."/>
            <person name="Enomoto A."/>
            <person name="Kondo K."/>
            <person name="Tanaka S."/>
            <person name="Hara Y."/>
            <person name="Koshikawa S."/>
            <person name="Sagara H."/>
            <person name="Miura T."/>
            <person name="Yokobori S."/>
            <person name="Miyagawa K."/>
            <person name="Suzuki Y."/>
            <person name="Kubo T."/>
            <person name="Oyama M."/>
            <person name="Kohara Y."/>
            <person name="Fujiyama A."/>
            <person name="Arakawa K."/>
            <person name="Katayama T."/>
            <person name="Toyoda A."/>
            <person name="Kunieda T."/>
        </authorList>
    </citation>
    <scope>NUCLEOTIDE SEQUENCE [LARGE SCALE GENOMIC DNA]</scope>
    <source>
        <strain evidence="13 14">YOKOZUNA-1</strain>
    </source>
</reference>